<gene>
    <name evidence="2" type="ORF">F444_08727</name>
</gene>
<sequence>MGCRPLRSCPRVERSTLKKRSTANEAVPSFSCIKTAPLLEPLHKRVRLGFFTTIVRGTVHLEKRTKSPFLRRGEAGSISFEHKDAPRLKVWAVNDVCSRPID</sequence>
<proteinExistence type="predicted"/>
<name>A0A081AA14_PHYNI</name>
<feature type="region of interest" description="Disordered" evidence="1">
    <location>
        <begin position="1"/>
        <end position="20"/>
    </location>
</feature>
<comment type="caution">
    <text evidence="2">The sequence shown here is derived from an EMBL/GenBank/DDBJ whole genome shotgun (WGS) entry which is preliminary data.</text>
</comment>
<evidence type="ECO:0000313" key="3">
    <source>
        <dbReference type="Proteomes" id="UP000028582"/>
    </source>
</evidence>
<protein>
    <submittedName>
        <fullName evidence="2">Uncharacterized protein</fullName>
    </submittedName>
</protein>
<dbReference type="Proteomes" id="UP000028582">
    <property type="component" value="Unassembled WGS sequence"/>
</dbReference>
<reference evidence="2 3" key="1">
    <citation type="submission" date="2013-11" db="EMBL/GenBank/DDBJ databases">
        <title>The Genome Sequence of Phytophthora parasitica P1976.</title>
        <authorList>
            <consortium name="The Broad Institute Genomics Platform"/>
            <person name="Russ C."/>
            <person name="Tyler B."/>
            <person name="Panabieres F."/>
            <person name="Shan W."/>
            <person name="Tripathy S."/>
            <person name="Grunwald N."/>
            <person name="Machado M."/>
            <person name="Johnson C.S."/>
            <person name="Walker B."/>
            <person name="Young S."/>
            <person name="Zeng Q."/>
            <person name="Gargeya S."/>
            <person name="Fitzgerald M."/>
            <person name="Haas B."/>
            <person name="Abouelleil A."/>
            <person name="Allen A.W."/>
            <person name="Alvarado L."/>
            <person name="Arachchi H.M."/>
            <person name="Berlin A.M."/>
            <person name="Chapman S.B."/>
            <person name="Gainer-Dewar J."/>
            <person name="Goldberg J."/>
            <person name="Griggs A."/>
            <person name="Gujja S."/>
            <person name="Hansen M."/>
            <person name="Howarth C."/>
            <person name="Imamovic A."/>
            <person name="Ireland A."/>
            <person name="Larimer J."/>
            <person name="McCowan C."/>
            <person name="Murphy C."/>
            <person name="Pearson M."/>
            <person name="Poon T.W."/>
            <person name="Priest M."/>
            <person name="Roberts A."/>
            <person name="Saif S."/>
            <person name="Shea T."/>
            <person name="Sisk P."/>
            <person name="Sykes S."/>
            <person name="Wortman J."/>
            <person name="Nusbaum C."/>
            <person name="Birren B."/>
        </authorList>
    </citation>
    <scope>NUCLEOTIDE SEQUENCE [LARGE SCALE GENOMIC DNA]</scope>
    <source>
        <strain evidence="2 3">P1976</strain>
    </source>
</reference>
<dbReference type="EMBL" id="ANJA01001625">
    <property type="protein sequence ID" value="ETO75725.1"/>
    <property type="molecule type" value="Genomic_DNA"/>
</dbReference>
<dbReference type="AlphaFoldDB" id="A0A081AA14"/>
<evidence type="ECO:0000256" key="1">
    <source>
        <dbReference type="SAM" id="MobiDB-lite"/>
    </source>
</evidence>
<evidence type="ECO:0000313" key="2">
    <source>
        <dbReference type="EMBL" id="ETO75725.1"/>
    </source>
</evidence>
<accession>A0A081AA14</accession>
<organism evidence="2 3">
    <name type="scientific">Phytophthora nicotianae P1976</name>
    <dbReference type="NCBI Taxonomy" id="1317066"/>
    <lineage>
        <taxon>Eukaryota</taxon>
        <taxon>Sar</taxon>
        <taxon>Stramenopiles</taxon>
        <taxon>Oomycota</taxon>
        <taxon>Peronosporomycetes</taxon>
        <taxon>Peronosporales</taxon>
        <taxon>Peronosporaceae</taxon>
        <taxon>Phytophthora</taxon>
    </lineage>
</organism>